<organism evidence="6 8">
    <name type="scientific">Pseudoalteromonas maricaloris</name>
    <dbReference type="NCBI Taxonomy" id="184924"/>
    <lineage>
        <taxon>Bacteria</taxon>
        <taxon>Pseudomonadati</taxon>
        <taxon>Pseudomonadota</taxon>
        <taxon>Gammaproteobacteria</taxon>
        <taxon>Alteromonadales</taxon>
        <taxon>Pseudoalteromonadaceae</taxon>
        <taxon>Pseudoalteromonas</taxon>
    </lineage>
</organism>
<name>A0A8I2KNE9_9GAMM</name>
<sequence>MSQAQVMNFLNEVAMKFPDAISFAAGRPHAKFLNHSNWERHQAVFTDYIAEQRGISFATAANQICHYGPSAGIINPIIQKYLANDEDIQVDEANIVITNGCQEALLLACLNELKAPSDCALTIDPSYVGFSAMVNTLGKRVEPLELHKLTDIQQTPFQFNWDYLKEKVAQLKQQNITAKLLYINPDFNNPLAYQLSLRERQELLNICHELNLRIIEDDPYSRFRFTNSRQPSLKNLDNFGLVYHIGSFSKTFCPGVRIGYIVPPNEVIAQALATIKSLTSVNTSSISQSVIGGWLIEQQYSLNNWMKPINQHYSNQCHAMQTALTENFQHYEDIKWNSPSGGFFYVIKTPFDFTKEHVTACAKQNKVICMPVSFFSLSPQIWDRYVRLSFSYYDPDKIHEGVTNFSRYLARHS</sequence>
<dbReference type="Pfam" id="PF00155">
    <property type="entry name" value="Aminotran_1_2"/>
    <property type="match status" value="1"/>
</dbReference>
<dbReference type="InterPro" id="IPR004839">
    <property type="entry name" value="Aminotransferase_I/II_large"/>
</dbReference>
<keyword evidence="4" id="KW-0663">Pyridoxal phosphate</keyword>
<proteinExistence type="predicted"/>
<dbReference type="GO" id="GO:1901605">
    <property type="term" value="P:alpha-amino acid metabolic process"/>
    <property type="evidence" value="ECO:0007669"/>
    <property type="project" value="TreeGrafter"/>
</dbReference>
<dbReference type="AlphaFoldDB" id="A0A8I2KNE9"/>
<dbReference type="InterPro" id="IPR050859">
    <property type="entry name" value="Class-I_PLP-dep_aminotransf"/>
</dbReference>
<evidence type="ECO:0000256" key="1">
    <source>
        <dbReference type="ARBA" id="ARBA00001933"/>
    </source>
</evidence>
<dbReference type="PANTHER" id="PTHR42790">
    <property type="entry name" value="AMINOTRANSFERASE"/>
    <property type="match status" value="1"/>
</dbReference>
<gene>
    <name evidence="6" type="ORF">F9Y85_24195</name>
    <name evidence="7" type="ORF">R5H13_00580</name>
</gene>
<dbReference type="InterPro" id="IPR015424">
    <property type="entry name" value="PyrdxlP-dep_Trfase"/>
</dbReference>
<dbReference type="InterPro" id="IPR015421">
    <property type="entry name" value="PyrdxlP-dep_Trfase_major"/>
</dbReference>
<dbReference type="GO" id="GO:0030170">
    <property type="term" value="F:pyridoxal phosphate binding"/>
    <property type="evidence" value="ECO:0007669"/>
    <property type="project" value="InterPro"/>
</dbReference>
<dbReference type="CDD" id="cd00609">
    <property type="entry name" value="AAT_like"/>
    <property type="match status" value="1"/>
</dbReference>
<dbReference type="SUPFAM" id="SSF53383">
    <property type="entry name" value="PLP-dependent transferases"/>
    <property type="match status" value="1"/>
</dbReference>
<dbReference type="InterPro" id="IPR015422">
    <property type="entry name" value="PyrdxlP-dep_Trfase_small"/>
</dbReference>
<evidence type="ECO:0000256" key="4">
    <source>
        <dbReference type="ARBA" id="ARBA00022898"/>
    </source>
</evidence>
<reference evidence="6" key="1">
    <citation type="submission" date="2019-10" db="EMBL/GenBank/DDBJ databases">
        <authorList>
            <person name="Paulsen S."/>
        </authorList>
    </citation>
    <scope>NUCLEOTIDE SEQUENCE</scope>
    <source>
        <strain evidence="6">LMG 19692</strain>
    </source>
</reference>
<dbReference type="GeneID" id="98334119"/>
<evidence type="ECO:0000313" key="7">
    <source>
        <dbReference type="EMBL" id="WOX28811.1"/>
    </source>
</evidence>
<protein>
    <submittedName>
        <fullName evidence="6">PLP-dependent aminotransferase family protein</fullName>
    </submittedName>
</protein>
<dbReference type="EMBL" id="CP137578">
    <property type="protein sequence ID" value="WOX28811.1"/>
    <property type="molecule type" value="Genomic_DNA"/>
</dbReference>
<keyword evidence="9" id="KW-1185">Reference proteome</keyword>
<reference evidence="7 9" key="2">
    <citation type="submission" date="2023-10" db="EMBL/GenBank/DDBJ databases">
        <title>To unveil natural product biosynthetic capacity in Pseudoalteromonas.</title>
        <authorList>
            <person name="Wang J."/>
        </authorList>
    </citation>
    <scope>NUCLEOTIDE SEQUENCE [LARGE SCALE GENOMIC DNA]</scope>
    <source>
        <strain evidence="7 9">DSM 15914</strain>
    </source>
</reference>
<comment type="cofactor">
    <cofactor evidence="1">
        <name>pyridoxal 5'-phosphate</name>
        <dbReference type="ChEBI" id="CHEBI:597326"/>
    </cofactor>
</comment>
<dbReference type="Gene3D" id="3.40.640.10">
    <property type="entry name" value="Type I PLP-dependent aspartate aminotransferase-like (Major domain)"/>
    <property type="match status" value="1"/>
</dbReference>
<evidence type="ECO:0000313" key="8">
    <source>
        <dbReference type="Proteomes" id="UP000646877"/>
    </source>
</evidence>
<evidence type="ECO:0000256" key="3">
    <source>
        <dbReference type="ARBA" id="ARBA00022679"/>
    </source>
</evidence>
<dbReference type="RefSeq" id="WP_193522629.1">
    <property type="nucleotide sequence ID" value="NZ_CBCSDF010000032.1"/>
</dbReference>
<evidence type="ECO:0000256" key="2">
    <source>
        <dbReference type="ARBA" id="ARBA00022576"/>
    </source>
</evidence>
<accession>A0A8I2KNE9</accession>
<evidence type="ECO:0000313" key="6">
    <source>
        <dbReference type="EMBL" id="NLR24350.1"/>
    </source>
</evidence>
<evidence type="ECO:0000313" key="9">
    <source>
        <dbReference type="Proteomes" id="UP001304419"/>
    </source>
</evidence>
<evidence type="ECO:0000259" key="5">
    <source>
        <dbReference type="Pfam" id="PF00155"/>
    </source>
</evidence>
<dbReference type="Proteomes" id="UP001304419">
    <property type="component" value="Chromosome 1"/>
</dbReference>
<feature type="domain" description="Aminotransferase class I/classII large" evidence="5">
    <location>
        <begin position="78"/>
        <end position="402"/>
    </location>
</feature>
<dbReference type="EMBL" id="WEIA01000031">
    <property type="protein sequence ID" value="NLR24350.1"/>
    <property type="molecule type" value="Genomic_DNA"/>
</dbReference>
<dbReference type="Gene3D" id="3.90.1150.10">
    <property type="entry name" value="Aspartate Aminotransferase, domain 1"/>
    <property type="match status" value="1"/>
</dbReference>
<keyword evidence="3 6" id="KW-0808">Transferase</keyword>
<dbReference type="PANTHER" id="PTHR42790:SF19">
    <property type="entry name" value="KYNURENINE_ALPHA-AMINOADIPATE AMINOTRANSFERASE, MITOCHONDRIAL"/>
    <property type="match status" value="1"/>
</dbReference>
<dbReference type="GO" id="GO:0008483">
    <property type="term" value="F:transaminase activity"/>
    <property type="evidence" value="ECO:0007669"/>
    <property type="project" value="UniProtKB-KW"/>
</dbReference>
<keyword evidence="2 6" id="KW-0032">Aminotransferase</keyword>
<dbReference type="Proteomes" id="UP000646877">
    <property type="component" value="Unassembled WGS sequence"/>
</dbReference>